<dbReference type="EMBL" id="JASGCB010000005">
    <property type="protein sequence ID" value="MDI9259525.1"/>
    <property type="molecule type" value="Genomic_DNA"/>
</dbReference>
<gene>
    <name evidence="2" type="ORF">QID03_04930</name>
</gene>
<keyword evidence="3" id="KW-1185">Reference proteome</keyword>
<evidence type="ECO:0000313" key="2">
    <source>
        <dbReference type="EMBL" id="MDI9259525.1"/>
    </source>
</evidence>
<feature type="region of interest" description="Disordered" evidence="1">
    <location>
        <begin position="1"/>
        <end position="21"/>
    </location>
</feature>
<name>A0ABT6XWQ2_ALISE</name>
<evidence type="ECO:0008006" key="4">
    <source>
        <dbReference type="Google" id="ProtNLM"/>
    </source>
</evidence>
<evidence type="ECO:0000256" key="1">
    <source>
        <dbReference type="SAM" id="MobiDB-lite"/>
    </source>
</evidence>
<dbReference type="RefSeq" id="WP_283203081.1">
    <property type="nucleotide sequence ID" value="NZ_JASGCB010000005.1"/>
</dbReference>
<organism evidence="2 3">
    <name type="scientific">Alicyclobacillus sendaiensis PA2</name>
    <dbReference type="NCBI Taxonomy" id="3029425"/>
    <lineage>
        <taxon>Bacteria</taxon>
        <taxon>Bacillati</taxon>
        <taxon>Bacillota</taxon>
        <taxon>Bacilli</taxon>
        <taxon>Bacillales</taxon>
        <taxon>Alicyclobacillaceae</taxon>
        <taxon>Alicyclobacillus</taxon>
    </lineage>
</organism>
<comment type="caution">
    <text evidence="2">The sequence shown here is derived from an EMBL/GenBank/DDBJ whole genome shotgun (WGS) entry which is preliminary data.</text>
</comment>
<reference evidence="2 3" key="1">
    <citation type="submission" date="2023-04" db="EMBL/GenBank/DDBJ databases">
        <title>A. sendaiensis sub sp. chiapanensis a novel subspecie with specific adaptation in bacterial cell wall isolated from an active volcano.</title>
        <authorList>
            <person name="Alvarez Gutierrez P.E."/>
            <person name="Ortiz Cortes L.Y."/>
        </authorList>
    </citation>
    <scope>NUCLEOTIDE SEQUENCE [LARGE SCALE GENOMIC DNA]</scope>
    <source>
        <strain evidence="2 3">PA2</strain>
    </source>
</reference>
<protein>
    <recommendedName>
        <fullName evidence="4">TetR family transcriptional regulator</fullName>
    </recommendedName>
</protein>
<dbReference type="Proteomes" id="UP001529245">
    <property type="component" value="Unassembled WGS sequence"/>
</dbReference>
<sequence>MAQDTPNREAREAMKRTVTAKENRQDLIREIATRAFLQYDDTMRRLSKN</sequence>
<evidence type="ECO:0000313" key="3">
    <source>
        <dbReference type="Proteomes" id="UP001529245"/>
    </source>
</evidence>
<accession>A0ABT6XWQ2</accession>
<proteinExistence type="predicted"/>